<accession>A0A432YXG8</accession>
<comment type="PTM">
    <text evidence="7">Binds 1 heme group per subunit.</text>
</comment>
<evidence type="ECO:0000313" key="9">
    <source>
        <dbReference type="EMBL" id="RUO68026.1"/>
    </source>
</evidence>
<dbReference type="AlphaFoldDB" id="A0A432YXG8"/>
<keyword evidence="4" id="KW-0249">Electron transport</keyword>
<dbReference type="GO" id="GO:0020037">
    <property type="term" value="F:heme binding"/>
    <property type="evidence" value="ECO:0007669"/>
    <property type="project" value="InterPro"/>
</dbReference>
<dbReference type="InterPro" id="IPR010980">
    <property type="entry name" value="Cyt_c/b562"/>
</dbReference>
<evidence type="ECO:0000256" key="1">
    <source>
        <dbReference type="ARBA" id="ARBA00022448"/>
    </source>
</evidence>
<evidence type="ECO:0000256" key="8">
    <source>
        <dbReference type="SAM" id="SignalP"/>
    </source>
</evidence>
<keyword evidence="1" id="KW-0813">Transport</keyword>
<proteinExistence type="predicted"/>
<dbReference type="GO" id="GO:0009055">
    <property type="term" value="F:electron transfer activity"/>
    <property type="evidence" value="ECO:0007669"/>
    <property type="project" value="InterPro"/>
</dbReference>
<comment type="caution">
    <text evidence="9">The sequence shown here is derived from an EMBL/GenBank/DDBJ whole genome shotgun (WGS) entry which is preliminary data.</text>
</comment>
<keyword evidence="5 6" id="KW-0408">Iron</keyword>
<dbReference type="GO" id="GO:0022900">
    <property type="term" value="P:electron transport chain"/>
    <property type="evidence" value="ECO:0007669"/>
    <property type="project" value="InterPro"/>
</dbReference>
<gene>
    <name evidence="9" type="ORF">CWI73_03980</name>
</gene>
<keyword evidence="8" id="KW-0732">Signal</keyword>
<feature type="binding site" description="covalent" evidence="7">
    <location>
        <position position="145"/>
    </location>
    <ligand>
        <name>heme c</name>
        <dbReference type="ChEBI" id="CHEBI:61717"/>
    </ligand>
</feature>
<feature type="binding site" description="covalent" evidence="7">
    <location>
        <position position="148"/>
    </location>
    <ligand>
        <name>heme c</name>
        <dbReference type="ChEBI" id="CHEBI:61717"/>
    </ligand>
</feature>
<dbReference type="Proteomes" id="UP000288361">
    <property type="component" value="Unassembled WGS sequence"/>
</dbReference>
<dbReference type="RefSeq" id="WP_126751650.1">
    <property type="nucleotide sequence ID" value="NZ_JBHUMT010000016.1"/>
</dbReference>
<dbReference type="Pfam" id="PF01322">
    <property type="entry name" value="Cytochrom_C_2"/>
    <property type="match status" value="1"/>
</dbReference>
<dbReference type="InterPro" id="IPR002321">
    <property type="entry name" value="Cyt_c_II"/>
</dbReference>
<evidence type="ECO:0000256" key="3">
    <source>
        <dbReference type="ARBA" id="ARBA00022723"/>
    </source>
</evidence>
<evidence type="ECO:0000256" key="5">
    <source>
        <dbReference type="ARBA" id="ARBA00023004"/>
    </source>
</evidence>
<feature type="signal peptide" evidence="8">
    <location>
        <begin position="1"/>
        <end position="22"/>
    </location>
</feature>
<dbReference type="GO" id="GO:0005506">
    <property type="term" value="F:iron ion binding"/>
    <property type="evidence" value="ECO:0007669"/>
    <property type="project" value="InterPro"/>
</dbReference>
<name>A0A432YXG8_9GAMM</name>
<evidence type="ECO:0000256" key="2">
    <source>
        <dbReference type="ARBA" id="ARBA00022617"/>
    </source>
</evidence>
<keyword evidence="2 7" id="KW-0349">Heme</keyword>
<dbReference type="Gene3D" id="1.20.120.10">
    <property type="entry name" value="Cytochrome c/b562"/>
    <property type="match status" value="1"/>
</dbReference>
<dbReference type="SUPFAM" id="SSF47175">
    <property type="entry name" value="Cytochromes"/>
    <property type="match status" value="1"/>
</dbReference>
<dbReference type="EMBL" id="PIQA01000001">
    <property type="protein sequence ID" value="RUO68026.1"/>
    <property type="molecule type" value="Genomic_DNA"/>
</dbReference>
<dbReference type="PIRSF" id="PIRSF000027">
    <property type="entry name" value="Cytc_c_prime"/>
    <property type="match status" value="1"/>
</dbReference>
<dbReference type="InterPro" id="IPR012127">
    <property type="entry name" value="Cyt_c_prime"/>
</dbReference>
<protein>
    <submittedName>
        <fullName evidence="9">Cytochrome C556</fullName>
    </submittedName>
</protein>
<dbReference type="GO" id="GO:0042597">
    <property type="term" value="C:periplasmic space"/>
    <property type="evidence" value="ECO:0007669"/>
    <property type="project" value="InterPro"/>
</dbReference>
<keyword evidence="3 6" id="KW-0479">Metal-binding</keyword>
<evidence type="ECO:0000256" key="4">
    <source>
        <dbReference type="ARBA" id="ARBA00022982"/>
    </source>
</evidence>
<sequence>MKKSLSVLFTAVALGLSTSAVADENAFNDGDKAVEYRQKALSVMQQNFAAMAEMVKGEVDYDAQVFANRANDFEKLAGIPWSGFAVEGAMPGDNSDALTAIWDNWEDFQQRSNDLQQYASKLASAAESGSMDNIKPVFMDTAQTCKGCHDEYKD</sequence>
<evidence type="ECO:0000256" key="7">
    <source>
        <dbReference type="PIRSR" id="PIRSR000027-2"/>
    </source>
</evidence>
<reference evidence="9 10" key="1">
    <citation type="journal article" date="2011" name="Front. Microbiol.">
        <title>Genomic signatures of strain selection and enhancement in Bacillus atrophaeus var. globigii, a historical biowarfare simulant.</title>
        <authorList>
            <person name="Gibbons H.S."/>
            <person name="Broomall S.M."/>
            <person name="McNew L.A."/>
            <person name="Daligault H."/>
            <person name="Chapman C."/>
            <person name="Bruce D."/>
            <person name="Karavis M."/>
            <person name="Krepps M."/>
            <person name="McGregor P.A."/>
            <person name="Hong C."/>
            <person name="Park K.H."/>
            <person name="Akmal A."/>
            <person name="Feldman A."/>
            <person name="Lin J.S."/>
            <person name="Chang W.E."/>
            <person name="Higgs B.W."/>
            <person name="Demirev P."/>
            <person name="Lindquist J."/>
            <person name="Liem A."/>
            <person name="Fochler E."/>
            <person name="Read T.D."/>
            <person name="Tapia R."/>
            <person name="Johnson S."/>
            <person name="Bishop-Lilly K.A."/>
            <person name="Detter C."/>
            <person name="Han C."/>
            <person name="Sozhamannan S."/>
            <person name="Rosenzweig C.N."/>
            <person name="Skowronski E.W."/>
        </authorList>
    </citation>
    <scope>NUCLEOTIDE SEQUENCE [LARGE SCALE GENOMIC DNA]</scope>
    <source>
        <strain evidence="9 10">TPS4-2</strain>
    </source>
</reference>
<dbReference type="PROSITE" id="PS51009">
    <property type="entry name" value="CYTCII"/>
    <property type="match status" value="1"/>
</dbReference>
<evidence type="ECO:0000313" key="10">
    <source>
        <dbReference type="Proteomes" id="UP000288361"/>
    </source>
</evidence>
<organism evidence="9 10">
    <name type="scientific">Idiomarina piscisalsi</name>
    <dbReference type="NCBI Taxonomy" id="1096243"/>
    <lineage>
        <taxon>Bacteria</taxon>
        <taxon>Pseudomonadati</taxon>
        <taxon>Pseudomonadota</taxon>
        <taxon>Gammaproteobacteria</taxon>
        <taxon>Alteromonadales</taxon>
        <taxon>Idiomarinaceae</taxon>
        <taxon>Idiomarina</taxon>
    </lineage>
</organism>
<feature type="binding site" description="axial binding residue" evidence="6">
    <location>
        <position position="149"/>
    </location>
    <ligand>
        <name>heme c</name>
        <dbReference type="ChEBI" id="CHEBI:61717"/>
    </ligand>
    <ligandPart>
        <name>Fe</name>
        <dbReference type="ChEBI" id="CHEBI:18248"/>
    </ligandPart>
</feature>
<evidence type="ECO:0000256" key="6">
    <source>
        <dbReference type="PIRSR" id="PIRSR000027-1"/>
    </source>
</evidence>
<feature type="chain" id="PRO_5019016033" evidence="8">
    <location>
        <begin position="23"/>
        <end position="154"/>
    </location>
</feature>